<sequence>MKLPNQFYVLAPGLMRNVNINTEVPAFFDTKEIFISNETKQINKSANPEISSLNFICIDIQGKSVLIALKSKGF</sequence>
<evidence type="ECO:0000313" key="1">
    <source>
        <dbReference type="EMBL" id="CRK90219.1"/>
    </source>
</evidence>
<proteinExistence type="predicted"/>
<accession>A0A1J1HQG9</accession>
<protein>
    <submittedName>
        <fullName evidence="1">CLUMA_CG003932, isoform A</fullName>
    </submittedName>
</protein>
<dbReference type="AlphaFoldDB" id="A0A1J1HQG9"/>
<reference evidence="1 2" key="1">
    <citation type="submission" date="2015-04" db="EMBL/GenBank/DDBJ databases">
        <authorList>
            <person name="Syromyatnikov M.Y."/>
            <person name="Popov V.N."/>
        </authorList>
    </citation>
    <scope>NUCLEOTIDE SEQUENCE [LARGE SCALE GENOMIC DNA]</scope>
</reference>
<evidence type="ECO:0000313" key="2">
    <source>
        <dbReference type="Proteomes" id="UP000183832"/>
    </source>
</evidence>
<dbReference type="Proteomes" id="UP000183832">
    <property type="component" value="Unassembled WGS sequence"/>
</dbReference>
<name>A0A1J1HQG9_9DIPT</name>
<keyword evidence="2" id="KW-1185">Reference proteome</keyword>
<gene>
    <name evidence="1" type="ORF">CLUMA_CG003932</name>
</gene>
<organism evidence="1 2">
    <name type="scientific">Clunio marinus</name>
    <dbReference type="NCBI Taxonomy" id="568069"/>
    <lineage>
        <taxon>Eukaryota</taxon>
        <taxon>Metazoa</taxon>
        <taxon>Ecdysozoa</taxon>
        <taxon>Arthropoda</taxon>
        <taxon>Hexapoda</taxon>
        <taxon>Insecta</taxon>
        <taxon>Pterygota</taxon>
        <taxon>Neoptera</taxon>
        <taxon>Endopterygota</taxon>
        <taxon>Diptera</taxon>
        <taxon>Nematocera</taxon>
        <taxon>Chironomoidea</taxon>
        <taxon>Chironomidae</taxon>
        <taxon>Clunio</taxon>
    </lineage>
</organism>
<dbReference type="EMBL" id="CVRI01000017">
    <property type="protein sequence ID" value="CRK90219.1"/>
    <property type="molecule type" value="Genomic_DNA"/>
</dbReference>